<dbReference type="eggNOG" id="COG4886">
    <property type="taxonomic scope" value="Bacteria"/>
</dbReference>
<feature type="domain" description="SpaA-like prealbumin fold" evidence="4">
    <location>
        <begin position="1528"/>
        <end position="1617"/>
    </location>
</feature>
<dbReference type="SUPFAM" id="SSF52058">
    <property type="entry name" value="L domain-like"/>
    <property type="match status" value="1"/>
</dbReference>
<feature type="domain" description="SpaA-like prealbumin fold" evidence="4">
    <location>
        <begin position="1223"/>
        <end position="1336"/>
    </location>
</feature>
<dbReference type="Pfam" id="PF17802">
    <property type="entry name" value="SpaA"/>
    <property type="match status" value="5"/>
</dbReference>
<dbReference type="Pfam" id="PF13306">
    <property type="entry name" value="LRR_5"/>
    <property type="match status" value="1"/>
</dbReference>
<reference evidence="5 6" key="1">
    <citation type="journal article" date="2014" name="PLoS ONE">
        <title>Rumen cellulosomics: divergent fiber-degrading strategies revealed by comparative genome-wide analysis of six ruminococcal strains.</title>
        <authorList>
            <person name="Dassa B."/>
            <person name="Borovok I."/>
            <person name="Ruimy-Israeli V."/>
            <person name="Lamed R."/>
            <person name="Flint H.J."/>
            <person name="Duncan S.H."/>
            <person name="Henrissat B."/>
            <person name="Coutinho P."/>
            <person name="Morrison M."/>
            <person name="Mosoni P."/>
            <person name="Yeoman C.J."/>
            <person name="White B.A."/>
            <person name="Bayer E.A."/>
        </authorList>
    </citation>
    <scope>NUCLEOTIDE SEQUENCE [LARGE SCALE GENOMIC DNA]</scope>
    <source>
        <strain evidence="5 6">007c</strain>
    </source>
</reference>
<keyword evidence="2" id="KW-0964">Secreted</keyword>
<dbReference type="PANTHER" id="PTHR36108">
    <property type="entry name" value="COLOSSIN-B-RELATED"/>
    <property type="match status" value="1"/>
</dbReference>
<feature type="domain" description="SpaA-like prealbumin fold" evidence="4">
    <location>
        <begin position="1783"/>
        <end position="1882"/>
    </location>
</feature>
<gene>
    <name evidence="5" type="ORF">RF007C_01000</name>
</gene>
<dbReference type="eggNOG" id="COG4932">
    <property type="taxonomic scope" value="Bacteria"/>
</dbReference>
<comment type="caution">
    <text evidence="5">The sequence shown here is derived from an EMBL/GenBank/DDBJ whole genome shotgun (WGS) entry which is preliminary data.</text>
</comment>
<protein>
    <recommendedName>
        <fullName evidence="4">SpaA-like prealbumin fold domain-containing protein</fullName>
    </recommendedName>
</protein>
<feature type="domain" description="SpaA-like prealbumin fold" evidence="4">
    <location>
        <begin position="1388"/>
        <end position="1482"/>
    </location>
</feature>
<name>W7V147_RUMFL</name>
<accession>W7V147</accession>
<dbReference type="PANTHER" id="PTHR36108:SF13">
    <property type="entry name" value="COLOSSIN-B-RELATED"/>
    <property type="match status" value="1"/>
</dbReference>
<dbReference type="InterPro" id="IPR041033">
    <property type="entry name" value="SpaA_PFL_dom_1"/>
</dbReference>
<keyword evidence="6" id="KW-1185">Reference proteome</keyword>
<comment type="similarity">
    <text evidence="1">Belongs to the serine-aspartate repeat-containing protein (SDr) family.</text>
</comment>
<dbReference type="PATRIC" id="fig|1341157.4.peg.816"/>
<keyword evidence="3" id="KW-0732">Signal</keyword>
<dbReference type="EMBL" id="ATAX01000013">
    <property type="protein sequence ID" value="EWM54532.1"/>
    <property type="molecule type" value="Genomic_DNA"/>
</dbReference>
<evidence type="ECO:0000313" key="6">
    <source>
        <dbReference type="Proteomes" id="UP000019365"/>
    </source>
</evidence>
<sequence length="2656" mass="297072">MTEKNRSILIKVVSMLLCISMILGSGGLAEALRGFAAETENEADKYSASIIWRKDDNSGNAEDPYYIHETQSKLEYIYMGINIKNANNQALMPGEFILNISSLANLKRNGVLTIVEDDPVFSENWMIVAEGIDRNSYMLVNKKPINKQVLTTLHWEINSRDAVALEENENDELVEFMRTIEASYEINRYKRDPEGQRLDENDNIIDDDGYLRDSAGRYARIGSDGVLLGIIPEDDSDPMYGYLFDGRYYRTEEGARLYYDDETDTYYEVDQEGHRKTDTNGNPITGVPATGSAQAGIPVLEFDGEPVDTNSLIFRYFSEHDELNIDVTGKPVTALQAEDLNNRYSWYNFNVRVDQEKKARGIHDSDLFIALDIPAGMDPADITVLDSSGRPVELTTQTIDGVERLGFYEYKNRKGDINSYSRDYRVGVLRTKIDSENEENNILRFTGITRTVFNDENTPEYKSATARTIYENTGEVTDVTVVEIPDYGDQFYDASKITFAKSNDKYENKNHTDPGDNNSKKLLSGNLFNGQIIPFKLKVSVLKKAEPCPAPRGFITVAERVREAVNAAVSAGDTQIPDSVKYDLVIGDDTLGICLKSGGEPRVLDKDEYKFTDVIIPAGIFHASDGEGFSEGDGYEFVLYVSNDGGESYTPTVTGRTMKDAAQTVRINGDAFRLVIKDMDKVVNEKTFTANVKFTLDHDKEENQLLLRSDSVFEDSDVRVVNYGYMQMIYEKDGHLYDLAAEDTPYSNSVNGDSVIEDIVNGRTNDLERGAYLRRSYSNVFLRTDVTSLSSRTEYTSPLARNKHWDDHSKSSMDRWYGTVTTEGSLISDNPGTLRKFTLTANIPQYVELRDPTLASLRDTIQFRGVDFGTMAEYDSSILTSENTAFSLHENPDGSRTIEIDFDFSGNPLLASELTSVKFSYDVYVEDDNPYIDKERPFRVESATKLKDTGRKVVVAAGWNNGTMRGSDTVVSHADSYIGTTDISLTTELDKRVLTEFSNGLYLRSSSVRGSTEDRPSEYIYRLSFNVFGSDDGAVNEIVLTDKIEDFRENSDENSGKNSKWQGELNYVDIGEAVDKLNLPANAKVYYTTDHNAYFTPKSMSTNQASDMTAHLASESSWKLMDSEDGRIWTVPSGETEPVYAVAAVLLTRDDPKVPMESMSGGYVFRSAIYLNMSAPEVDDDKINCMALNRFSAMTGVEAFGDSISEDYSYIESNSTYLTLLNTLKIKKVDYEHRTKGLSGAKFEFLTFRDHMSPEEYHFAPEEFSMDEIVPVRYNVYDEETNKYYKKTLDSVEVDPRGVAELNLPPGFYFIRETDPPKGYDGDCALYYLIYFNDKGEAQLKNTYDIRDDGEGGQKLSLFTSDSELVTDNEGIYGIINVRNRANTVGAAEFTKLDQDTGLPLAGAGFRLYKYDDSGELQTVNVTYNSSQNRYVCDEEGSDVITADEDGKFLISELEVGTYMLEEIIIPLGYTAPTGMTEFQVRLGNIDTNGMVDLTDEGQLNDVSNIFNSQIRSELRLVKHDENESDQEKNLAGARYILYQLKELSEVEGFSTYDELLEAAKSEIYSWDGKSTLSYWTKTEKTLITDASGVGTVGDVSFGTYFLYEELPPTGYKRNNNRNGYISSDPSISEGIITITAESAAAHANAADKDFSMTHNDVRKKGKAQIQKLSSADGSPLSGARFALLRKLGDEQNPPPLSNYEELANKEDYDTVIYHSGSYDFVTDSDGWTQVIDNLEWGTYYFKEISAPTGYELNDTSREFRVSAKTSSSVNRVFMDNDPRSGSVVLDKYEKDHEEKKLAGAKFGLVQKLSDGTAKRCSVVRDGSVYRIADSSTSGAVTELITDSSGQINVTGLVWGTYEFIETEPPRGYASTIVESFTVDRESCSQQIYRKCEEPRAMANILIDKLLPEGTDYSDAFGTPTFIYKITEINNLTDRTPLANGMSYTEFMSFSAGDTAGHTAVSVAQGCYMIEEISVSRYEFSRLATVTDDTNISSYYPAAGTVQTDSRKAYCDLRDAPEGEIPQYRAEYRNSIERFDGLSHVTAVNNRFPAANRYITGIRAVYDGYVPVSGAASSTYRIPLDDIAVSRTDSKDETEILDTEQKSSLTYTGSDGYSVNIVEDGGSYYLEVPNTKDYSLLSRTVTVTDGSGMTAELLIRYEGAKSDIKKYVTLRQDSNNLSVFGDDETSADVVFTKSADTGEITSDMDQHLLHILDSGYVFKCWQYEDENGQLTEQTFNNEQEIKDFIFSSENEGNTVFTFVAQLENHPDPTAKIINTTNTGETSFIQNLNWVAHTTGNDRYLRFRSFQHVDYDEGMAMWQRCLKNPDSTKVRYEINDLYDHEIAGNIHKAAIISVTRNPNNPEDPEYPDVVYLYAVNRTDTQADGYDVYWFSKSPRVLIDGSCKDLFYHGNKFVNLTDVSGVEDIDFSGVTTMERAFINCPALTSVTINSDFDNCITALSMFSGCTSLTDVTINGDFPRCESFKTMFSGDTSLKNVTFNSNLEHIHIFNQMFANCTSLESVVNLKDTTLRPYSSTSDDSFTYANNYNQSFKEMFLNCSSLTNIDFLKGADMTECGSVTNMFNGCTSLSNQAIIDVIKTWTFSTDTPILLPDSVNGGTDNNAGNMGKAGFPAGWYECANGRVYIESGGRFRKNSFEPSP</sequence>
<evidence type="ECO:0000256" key="2">
    <source>
        <dbReference type="ARBA" id="ARBA00022525"/>
    </source>
</evidence>
<evidence type="ECO:0000313" key="5">
    <source>
        <dbReference type="EMBL" id="EWM54532.1"/>
    </source>
</evidence>
<proteinExistence type="inferred from homology"/>
<feature type="domain" description="SpaA-like prealbumin fold" evidence="4">
    <location>
        <begin position="1662"/>
        <end position="1767"/>
    </location>
</feature>
<organism evidence="5 6">
    <name type="scientific">Ruminococcus flavefaciens 007c</name>
    <dbReference type="NCBI Taxonomy" id="1341157"/>
    <lineage>
        <taxon>Bacteria</taxon>
        <taxon>Bacillati</taxon>
        <taxon>Bacillota</taxon>
        <taxon>Clostridia</taxon>
        <taxon>Eubacteriales</taxon>
        <taxon>Oscillospiraceae</taxon>
        <taxon>Ruminococcus</taxon>
    </lineage>
</organism>
<dbReference type="Gene3D" id="2.60.40.10">
    <property type="entry name" value="Immunoglobulins"/>
    <property type="match status" value="5"/>
</dbReference>
<dbReference type="InterPro" id="IPR026906">
    <property type="entry name" value="LRR_5"/>
</dbReference>
<dbReference type="InterPro" id="IPR032675">
    <property type="entry name" value="LRR_dom_sf"/>
</dbReference>
<evidence type="ECO:0000256" key="1">
    <source>
        <dbReference type="ARBA" id="ARBA00007257"/>
    </source>
</evidence>
<dbReference type="Proteomes" id="UP000019365">
    <property type="component" value="Unassembled WGS sequence"/>
</dbReference>
<evidence type="ECO:0000259" key="4">
    <source>
        <dbReference type="Pfam" id="PF17802"/>
    </source>
</evidence>
<dbReference type="InterPro" id="IPR013783">
    <property type="entry name" value="Ig-like_fold"/>
</dbReference>
<dbReference type="Gene3D" id="3.80.10.10">
    <property type="entry name" value="Ribonuclease Inhibitor"/>
    <property type="match status" value="1"/>
</dbReference>
<evidence type="ECO:0000256" key="3">
    <source>
        <dbReference type="ARBA" id="ARBA00022729"/>
    </source>
</evidence>